<dbReference type="InterPro" id="IPR002487">
    <property type="entry name" value="TF_Kbox"/>
</dbReference>
<proteinExistence type="predicted"/>
<protein>
    <submittedName>
        <fullName evidence="3">Agamous-like mads-box protein agl8 like protein</fullName>
    </submittedName>
</protein>
<dbReference type="Pfam" id="PF01486">
    <property type="entry name" value="K-box"/>
    <property type="match status" value="1"/>
</dbReference>
<organism evidence="3 4">
    <name type="scientific">Quercus suber</name>
    <name type="common">Cork oak</name>
    <dbReference type="NCBI Taxonomy" id="58331"/>
    <lineage>
        <taxon>Eukaryota</taxon>
        <taxon>Viridiplantae</taxon>
        <taxon>Streptophyta</taxon>
        <taxon>Embryophyta</taxon>
        <taxon>Tracheophyta</taxon>
        <taxon>Spermatophyta</taxon>
        <taxon>Magnoliopsida</taxon>
        <taxon>eudicotyledons</taxon>
        <taxon>Gunneridae</taxon>
        <taxon>Pentapetalae</taxon>
        <taxon>rosids</taxon>
        <taxon>fabids</taxon>
        <taxon>Fagales</taxon>
        <taxon>Fagaceae</taxon>
        <taxon>Quercus</taxon>
    </lineage>
</organism>
<keyword evidence="4" id="KW-1185">Reference proteome</keyword>
<gene>
    <name evidence="3" type="primary">TDR4</name>
    <name evidence="3" type="ORF">CFP56_019318</name>
</gene>
<dbReference type="AlphaFoldDB" id="A0AAW0KJ99"/>
<keyword evidence="1" id="KW-0175">Coiled coil</keyword>
<dbReference type="EMBL" id="PKMF04000301">
    <property type="protein sequence ID" value="KAK7838681.1"/>
    <property type="molecule type" value="Genomic_DNA"/>
</dbReference>
<dbReference type="GO" id="GO:0003700">
    <property type="term" value="F:DNA-binding transcription factor activity"/>
    <property type="evidence" value="ECO:0007669"/>
    <property type="project" value="InterPro"/>
</dbReference>
<evidence type="ECO:0000256" key="1">
    <source>
        <dbReference type="SAM" id="Coils"/>
    </source>
</evidence>
<reference evidence="3 4" key="1">
    <citation type="journal article" date="2018" name="Sci. Data">
        <title>The draft genome sequence of cork oak.</title>
        <authorList>
            <person name="Ramos A.M."/>
            <person name="Usie A."/>
            <person name="Barbosa P."/>
            <person name="Barros P.M."/>
            <person name="Capote T."/>
            <person name="Chaves I."/>
            <person name="Simoes F."/>
            <person name="Abreu I."/>
            <person name="Carrasquinho I."/>
            <person name="Faro C."/>
            <person name="Guimaraes J.B."/>
            <person name="Mendonca D."/>
            <person name="Nobrega F."/>
            <person name="Rodrigues L."/>
            <person name="Saibo N.J.M."/>
            <person name="Varela M.C."/>
            <person name="Egas C."/>
            <person name="Matos J."/>
            <person name="Miguel C.M."/>
            <person name="Oliveira M.M."/>
            <person name="Ricardo C.P."/>
            <person name="Goncalves S."/>
        </authorList>
    </citation>
    <scope>NUCLEOTIDE SEQUENCE [LARGE SCALE GENOMIC DNA]</scope>
    <source>
        <strain evidence="4">cv. HL8</strain>
    </source>
</reference>
<evidence type="ECO:0000313" key="3">
    <source>
        <dbReference type="EMBL" id="KAK7838681.1"/>
    </source>
</evidence>
<sequence length="151" mass="17434">MDPELCSEEFLEVESESNLAKFRIHSSMNRTIARYRSEVGLPQSIDQHSRPMEFWRTEIEELKRSVDILEARLSHSAGEDLSSLGMKELRQLERQTRTAVERRRIISENINLMKRKLHELHDTNVSSKISGQTASSCNISNPRVLQDGVVR</sequence>
<feature type="domain" description="K-box" evidence="2">
    <location>
        <begin position="52"/>
        <end position="135"/>
    </location>
</feature>
<evidence type="ECO:0000259" key="2">
    <source>
        <dbReference type="PROSITE" id="PS51297"/>
    </source>
</evidence>
<feature type="coiled-coil region" evidence="1">
    <location>
        <begin position="52"/>
        <end position="79"/>
    </location>
</feature>
<dbReference type="GO" id="GO:0005634">
    <property type="term" value="C:nucleus"/>
    <property type="evidence" value="ECO:0007669"/>
    <property type="project" value="InterPro"/>
</dbReference>
<name>A0AAW0KJ99_QUESU</name>
<dbReference type="Proteomes" id="UP000237347">
    <property type="component" value="Unassembled WGS sequence"/>
</dbReference>
<comment type="caution">
    <text evidence="3">The sequence shown here is derived from an EMBL/GenBank/DDBJ whole genome shotgun (WGS) entry which is preliminary data.</text>
</comment>
<dbReference type="PROSITE" id="PS51297">
    <property type="entry name" value="K_BOX"/>
    <property type="match status" value="1"/>
</dbReference>
<accession>A0AAW0KJ99</accession>
<evidence type="ECO:0000313" key="4">
    <source>
        <dbReference type="Proteomes" id="UP000237347"/>
    </source>
</evidence>